<feature type="compositionally biased region" description="Low complexity" evidence="1">
    <location>
        <begin position="582"/>
        <end position="643"/>
    </location>
</feature>
<evidence type="ECO:0000256" key="2">
    <source>
        <dbReference type="SAM" id="SignalP"/>
    </source>
</evidence>
<gene>
    <name evidence="3" type="ORF">N7505_000395</name>
</gene>
<feature type="compositionally biased region" description="Low complexity" evidence="1">
    <location>
        <begin position="232"/>
        <end position="248"/>
    </location>
</feature>
<keyword evidence="2" id="KW-0732">Signal</keyword>
<feature type="region of interest" description="Disordered" evidence="1">
    <location>
        <begin position="722"/>
        <end position="764"/>
    </location>
</feature>
<accession>A0ABQ8WTW3</accession>
<organism evidence="3 4">
    <name type="scientific">Penicillium chrysogenum</name>
    <name type="common">Penicillium notatum</name>
    <dbReference type="NCBI Taxonomy" id="5076"/>
    <lineage>
        <taxon>Eukaryota</taxon>
        <taxon>Fungi</taxon>
        <taxon>Dikarya</taxon>
        <taxon>Ascomycota</taxon>
        <taxon>Pezizomycotina</taxon>
        <taxon>Eurotiomycetes</taxon>
        <taxon>Eurotiomycetidae</taxon>
        <taxon>Eurotiales</taxon>
        <taxon>Aspergillaceae</taxon>
        <taxon>Penicillium</taxon>
        <taxon>Penicillium chrysogenum species complex</taxon>
    </lineage>
</organism>
<evidence type="ECO:0008006" key="5">
    <source>
        <dbReference type="Google" id="ProtNLM"/>
    </source>
</evidence>
<evidence type="ECO:0000313" key="3">
    <source>
        <dbReference type="EMBL" id="KAJ5282415.1"/>
    </source>
</evidence>
<feature type="region of interest" description="Disordered" evidence="1">
    <location>
        <begin position="582"/>
        <end position="662"/>
    </location>
</feature>
<name>A0ABQ8WTW3_PENCH</name>
<sequence length="792" mass="80621">MKHAVSWLSLLATVFGLVTTSDGSLINRAPALPAEAEQKDGLTVTAAVGVTLWLGDGESCTAETITETSTQTGNVSPGATTITITEATTKTISGCLSGPTLSVIADVGIGPVDVSANAAVAPPGHGPIKTVTDYTTLTRTSCSCTDDSTATPTTSTVPSTTTSSVPVTTTSSEPGTTTSSVPGTTSSTVPGTTSSSVPPTTTPSSPGTTTPTTSMTSDGSTTTPTETPPPTTTTVTTRTTSSSESVTTVPVSTTSVTTTGYSTVTIPNTTVTTVITEPATTVTISDGSSTLPGSTLTTTVTVPGSTVTVGDSTTITDTVTIPGMVSRTNYELLAQQLTPSDSKTTRPVPPPSTATVTGPGTTSTKTSSSITTVPASVCPSLISNPSYTPPAVLPDDYTWGCAPGYLCKPRHTGDRSECNVEAGLPDPGYVCSPSDCIVAPPLDVHPSWQYNVSKIYYNLNPEDFGLNYSIFQSSEDPVAGGSKRDMSLWDFAVAQKMKRADITNIPTVCFNDCNDAAHEPQVLGKTPELCESDSAFMENLDVCEQCITNNAESDSNQYSSQMLPTFAQWLNFCSDMVTSTTGESATSTEMETTATSTQITATSSTEASTAATTTSTMSTHASTTKASSTETTSTEATSTTTTATEERSSPVETTQPVTPITTSASGSIVTTSVSGSLVTTSFSGSVVTISTSGSLVTSSVPGSIVTTSVSGVLITTSLPGSIKTVSSTQGTEGGDENTSDNASRIPSSSVRVSPTSSATPSTSSPAFNVAGSISIPHIGLMSLLWAAFAPLL</sequence>
<dbReference type="PANTHER" id="PTHR38122:SF1">
    <property type="entry name" value="GLYCOPROTEIN X"/>
    <property type="match status" value="1"/>
</dbReference>
<comment type="caution">
    <text evidence="3">The sequence shown here is derived from an EMBL/GenBank/DDBJ whole genome shotgun (WGS) entry which is preliminary data.</text>
</comment>
<feature type="compositionally biased region" description="Low complexity" evidence="1">
    <location>
        <begin position="353"/>
        <end position="370"/>
    </location>
</feature>
<feature type="region of interest" description="Disordered" evidence="1">
    <location>
        <begin position="141"/>
        <end position="248"/>
    </location>
</feature>
<proteinExistence type="predicted"/>
<evidence type="ECO:0000313" key="4">
    <source>
        <dbReference type="Proteomes" id="UP001220256"/>
    </source>
</evidence>
<reference evidence="3 4" key="1">
    <citation type="journal article" date="2023" name="IMA Fungus">
        <title>Comparative genomic study of the Penicillium genus elucidates a diverse pangenome and 15 lateral gene transfer events.</title>
        <authorList>
            <person name="Petersen C."/>
            <person name="Sorensen T."/>
            <person name="Nielsen M.R."/>
            <person name="Sondergaard T.E."/>
            <person name="Sorensen J.L."/>
            <person name="Fitzpatrick D.A."/>
            <person name="Frisvad J.C."/>
            <person name="Nielsen K.L."/>
        </authorList>
    </citation>
    <scope>NUCLEOTIDE SEQUENCE [LARGE SCALE GENOMIC DNA]</scope>
    <source>
        <strain evidence="3 4">IBT 3361</strain>
    </source>
</reference>
<keyword evidence="4" id="KW-1185">Reference proteome</keyword>
<dbReference type="PANTHER" id="PTHR38122">
    <property type="entry name" value="GLYCOPROTEIN X"/>
    <property type="match status" value="1"/>
</dbReference>
<evidence type="ECO:0000256" key="1">
    <source>
        <dbReference type="SAM" id="MobiDB-lite"/>
    </source>
</evidence>
<feature type="compositionally biased region" description="Low complexity" evidence="1">
    <location>
        <begin position="742"/>
        <end position="764"/>
    </location>
</feature>
<feature type="chain" id="PRO_5046025624" description="Agglutinin-like protein" evidence="2">
    <location>
        <begin position="24"/>
        <end position="792"/>
    </location>
</feature>
<dbReference type="EMBL" id="JAPVEB010000001">
    <property type="protein sequence ID" value="KAJ5282415.1"/>
    <property type="molecule type" value="Genomic_DNA"/>
</dbReference>
<feature type="region of interest" description="Disordered" evidence="1">
    <location>
        <begin position="338"/>
        <end position="370"/>
    </location>
</feature>
<feature type="compositionally biased region" description="Low complexity" evidence="1">
    <location>
        <begin position="141"/>
        <end position="225"/>
    </location>
</feature>
<protein>
    <recommendedName>
        <fullName evidence="5">Agglutinin-like protein</fullName>
    </recommendedName>
</protein>
<feature type="signal peptide" evidence="2">
    <location>
        <begin position="1"/>
        <end position="23"/>
    </location>
</feature>
<dbReference type="Proteomes" id="UP001220256">
    <property type="component" value="Unassembled WGS sequence"/>
</dbReference>
<feature type="compositionally biased region" description="Polar residues" evidence="1">
    <location>
        <begin position="650"/>
        <end position="660"/>
    </location>
</feature>